<evidence type="ECO:0000256" key="3">
    <source>
        <dbReference type="ARBA" id="ARBA00022723"/>
    </source>
</evidence>
<protein>
    <submittedName>
        <fullName evidence="8">Dethiobiotin synthetase</fullName>
        <ecNumber evidence="8">6.3.3.3</ecNumber>
    </submittedName>
</protein>
<dbReference type="AlphaFoldDB" id="A0A3B0Y5S4"/>
<dbReference type="PANTHER" id="PTHR43210:SF5">
    <property type="entry name" value="DETHIOBIOTIN SYNTHETASE"/>
    <property type="match status" value="1"/>
</dbReference>
<dbReference type="GO" id="GO:0005829">
    <property type="term" value="C:cytosol"/>
    <property type="evidence" value="ECO:0007669"/>
    <property type="project" value="TreeGrafter"/>
</dbReference>
<dbReference type="GO" id="GO:0009102">
    <property type="term" value="P:biotin biosynthetic process"/>
    <property type="evidence" value="ECO:0007669"/>
    <property type="project" value="UniProtKB-UniPathway"/>
</dbReference>
<keyword evidence="1" id="KW-0963">Cytoplasm</keyword>
<dbReference type="InterPro" id="IPR027417">
    <property type="entry name" value="P-loop_NTPase"/>
</dbReference>
<dbReference type="FunFam" id="3.40.50.300:FF:000292">
    <property type="entry name" value="ATP-dependent dethiobiotin synthetase BioD"/>
    <property type="match status" value="1"/>
</dbReference>
<dbReference type="UniPathway" id="UPA00078"/>
<keyword evidence="2 8" id="KW-0436">Ligase</keyword>
<evidence type="ECO:0000256" key="5">
    <source>
        <dbReference type="ARBA" id="ARBA00022756"/>
    </source>
</evidence>
<dbReference type="GO" id="GO:0005524">
    <property type="term" value="F:ATP binding"/>
    <property type="evidence" value="ECO:0007669"/>
    <property type="project" value="UniProtKB-KW"/>
</dbReference>
<evidence type="ECO:0000256" key="6">
    <source>
        <dbReference type="ARBA" id="ARBA00022840"/>
    </source>
</evidence>
<dbReference type="Gene3D" id="3.40.50.300">
    <property type="entry name" value="P-loop containing nucleotide triphosphate hydrolases"/>
    <property type="match status" value="1"/>
</dbReference>
<keyword evidence="6" id="KW-0067">ATP-binding</keyword>
<evidence type="ECO:0000256" key="4">
    <source>
        <dbReference type="ARBA" id="ARBA00022741"/>
    </source>
</evidence>
<dbReference type="SUPFAM" id="SSF52540">
    <property type="entry name" value="P-loop containing nucleoside triphosphate hydrolases"/>
    <property type="match status" value="1"/>
</dbReference>
<gene>
    <name evidence="8" type="ORF">MNBD_GAMMA13-2075</name>
</gene>
<evidence type="ECO:0000256" key="1">
    <source>
        <dbReference type="ARBA" id="ARBA00022490"/>
    </source>
</evidence>
<dbReference type="HAMAP" id="MF_00336">
    <property type="entry name" value="BioD"/>
    <property type="match status" value="1"/>
</dbReference>
<dbReference type="NCBIfam" id="TIGR00347">
    <property type="entry name" value="bioD"/>
    <property type="match status" value="1"/>
</dbReference>
<dbReference type="PIRSF" id="PIRSF006755">
    <property type="entry name" value="DTB_synth"/>
    <property type="match status" value="1"/>
</dbReference>
<dbReference type="EC" id="6.3.3.3" evidence="8"/>
<evidence type="ECO:0000256" key="2">
    <source>
        <dbReference type="ARBA" id="ARBA00022598"/>
    </source>
</evidence>
<dbReference type="GO" id="GO:0000287">
    <property type="term" value="F:magnesium ion binding"/>
    <property type="evidence" value="ECO:0007669"/>
    <property type="project" value="InterPro"/>
</dbReference>
<proteinExistence type="inferred from homology"/>
<dbReference type="Pfam" id="PF13500">
    <property type="entry name" value="AAA_26"/>
    <property type="match status" value="1"/>
</dbReference>
<dbReference type="CDD" id="cd03109">
    <property type="entry name" value="DTBS"/>
    <property type="match status" value="1"/>
</dbReference>
<dbReference type="GO" id="GO:0042803">
    <property type="term" value="F:protein homodimerization activity"/>
    <property type="evidence" value="ECO:0007669"/>
    <property type="project" value="UniProtKB-ARBA"/>
</dbReference>
<name>A0A3B0Y5S4_9ZZZZ</name>
<keyword evidence="5" id="KW-0093">Biotin biosynthesis</keyword>
<keyword evidence="3" id="KW-0479">Metal-binding</keyword>
<evidence type="ECO:0000313" key="8">
    <source>
        <dbReference type="EMBL" id="VAW74951.1"/>
    </source>
</evidence>
<evidence type="ECO:0000256" key="7">
    <source>
        <dbReference type="ARBA" id="ARBA00022842"/>
    </source>
</evidence>
<dbReference type="PANTHER" id="PTHR43210">
    <property type="entry name" value="DETHIOBIOTIN SYNTHETASE"/>
    <property type="match status" value="1"/>
</dbReference>
<keyword evidence="4" id="KW-0547">Nucleotide-binding</keyword>
<dbReference type="InterPro" id="IPR004472">
    <property type="entry name" value="DTB_synth_BioD"/>
</dbReference>
<accession>A0A3B0Y5S4</accession>
<keyword evidence="7" id="KW-0460">Magnesium</keyword>
<dbReference type="EMBL" id="UOFK01000063">
    <property type="protein sequence ID" value="VAW74951.1"/>
    <property type="molecule type" value="Genomic_DNA"/>
</dbReference>
<reference evidence="8" key="1">
    <citation type="submission" date="2018-06" db="EMBL/GenBank/DDBJ databases">
        <authorList>
            <person name="Zhirakovskaya E."/>
        </authorList>
    </citation>
    <scope>NUCLEOTIDE SEQUENCE</scope>
</reference>
<dbReference type="GO" id="GO:0004141">
    <property type="term" value="F:dethiobiotin synthase activity"/>
    <property type="evidence" value="ECO:0007669"/>
    <property type="project" value="UniProtKB-EC"/>
</dbReference>
<organism evidence="8">
    <name type="scientific">hydrothermal vent metagenome</name>
    <dbReference type="NCBI Taxonomy" id="652676"/>
    <lineage>
        <taxon>unclassified sequences</taxon>
        <taxon>metagenomes</taxon>
        <taxon>ecological metagenomes</taxon>
    </lineage>
</organism>
<sequence length="221" mass="23039">MCGYFVTGTDTGVGKTAVSLELMRLLQAQGHVVTAMKPVASGCRREAVGLVNDDALQLQAQASVTLPYRLVNPYAFEAAIAPQIAAAATSIDISLKVIEEAFSSLGQEADRIVVEGIGGWAVPVNASQTMADVAVALGLPVVLVVAIRLGCINHALLTAQAITASGACFVGWIANRLDPACQAQDETITALRQCLPVLCLGDLPDLAEGGWAEQLRLPDTD</sequence>